<keyword evidence="2" id="KW-1185">Reference proteome</keyword>
<dbReference type="KEGG" id="fcy:FRACYDRAFT_250233"/>
<name>A0A1E7ER39_9STRA</name>
<dbReference type="InParanoid" id="A0A1E7ER39"/>
<protein>
    <submittedName>
        <fullName evidence="1">Uncharacterized protein</fullName>
    </submittedName>
</protein>
<organism evidence="1 2">
    <name type="scientific">Fragilariopsis cylindrus CCMP1102</name>
    <dbReference type="NCBI Taxonomy" id="635003"/>
    <lineage>
        <taxon>Eukaryota</taxon>
        <taxon>Sar</taxon>
        <taxon>Stramenopiles</taxon>
        <taxon>Ochrophyta</taxon>
        <taxon>Bacillariophyta</taxon>
        <taxon>Bacillariophyceae</taxon>
        <taxon>Bacillariophycidae</taxon>
        <taxon>Bacillariales</taxon>
        <taxon>Bacillariaceae</taxon>
        <taxon>Fragilariopsis</taxon>
    </lineage>
</organism>
<gene>
    <name evidence="1" type="ORF">FRACYDRAFT_250233</name>
</gene>
<sequence length="244" mass="26690">MAAADAAACSRAPSSYTVKTICIRSLTLRRIGGGGDSDDVINNNDITFCDGPGSVILTAVASIFLGTTPGRRKKAHRHHLRSSDKDDVTIASIEEGHAALSHTCVGDDFLCVGYVVTHINGVKMYPSYNSERCYDLITNNICYYHNDENDENNSNNGILSIQTGNDNGLDRIVLHATVIKPYPDATAKELGIEVWCGLRTYDALESINGISLSTYNNDKITKTNFDRIVQGLPCDITLVVRRRF</sequence>
<evidence type="ECO:0000313" key="1">
    <source>
        <dbReference type="EMBL" id="OEU08013.1"/>
    </source>
</evidence>
<proteinExistence type="predicted"/>
<dbReference type="OrthoDB" id="53290at2759"/>
<reference evidence="1 2" key="1">
    <citation type="submission" date="2016-09" db="EMBL/GenBank/DDBJ databases">
        <title>Extensive genetic diversity and differential bi-allelic expression allows diatom success in the polar Southern Ocean.</title>
        <authorList>
            <consortium name="DOE Joint Genome Institute"/>
            <person name="Mock T."/>
            <person name="Otillar R.P."/>
            <person name="Strauss J."/>
            <person name="Dupont C."/>
            <person name="Frickenhaus S."/>
            <person name="Maumus F."/>
            <person name="Mcmullan M."/>
            <person name="Sanges R."/>
            <person name="Schmutz J."/>
            <person name="Toseland A."/>
            <person name="Valas R."/>
            <person name="Veluchamy A."/>
            <person name="Ward B.J."/>
            <person name="Allen A."/>
            <person name="Barry K."/>
            <person name="Falciatore A."/>
            <person name="Ferrante M."/>
            <person name="Fortunato A.E."/>
            <person name="Gloeckner G."/>
            <person name="Gruber A."/>
            <person name="Hipkin R."/>
            <person name="Janech M."/>
            <person name="Kroth P."/>
            <person name="Leese F."/>
            <person name="Lindquist E."/>
            <person name="Lyon B.R."/>
            <person name="Martin J."/>
            <person name="Mayer C."/>
            <person name="Parker M."/>
            <person name="Quesneville H."/>
            <person name="Raymond J."/>
            <person name="Uhlig C."/>
            <person name="Valentin K.U."/>
            <person name="Worden A.Z."/>
            <person name="Armbrust E.V."/>
            <person name="Bowler C."/>
            <person name="Green B."/>
            <person name="Moulton V."/>
            <person name="Van Oosterhout C."/>
            <person name="Grigoriev I."/>
        </authorList>
    </citation>
    <scope>NUCLEOTIDE SEQUENCE [LARGE SCALE GENOMIC DNA]</scope>
    <source>
        <strain evidence="1 2">CCMP1102</strain>
    </source>
</reference>
<dbReference type="AlphaFoldDB" id="A0A1E7ER39"/>
<dbReference type="Proteomes" id="UP000095751">
    <property type="component" value="Unassembled WGS sequence"/>
</dbReference>
<dbReference type="EMBL" id="KV784382">
    <property type="protein sequence ID" value="OEU08013.1"/>
    <property type="molecule type" value="Genomic_DNA"/>
</dbReference>
<evidence type="ECO:0000313" key="2">
    <source>
        <dbReference type="Proteomes" id="UP000095751"/>
    </source>
</evidence>
<accession>A0A1E7ER39</accession>